<evidence type="ECO:0000313" key="1">
    <source>
        <dbReference type="EMBL" id="KJA28302.1"/>
    </source>
</evidence>
<dbReference type="AlphaFoldDB" id="A0A0D2LKN0"/>
<reference evidence="2" key="1">
    <citation type="submission" date="2014-04" db="EMBL/GenBank/DDBJ databases">
        <title>Evolutionary Origins and Diversification of the Mycorrhizal Mutualists.</title>
        <authorList>
            <consortium name="DOE Joint Genome Institute"/>
            <consortium name="Mycorrhizal Genomics Consortium"/>
            <person name="Kohler A."/>
            <person name="Kuo A."/>
            <person name="Nagy L.G."/>
            <person name="Floudas D."/>
            <person name="Copeland A."/>
            <person name="Barry K.W."/>
            <person name="Cichocki N."/>
            <person name="Veneault-Fourrey C."/>
            <person name="LaButti K."/>
            <person name="Lindquist E.A."/>
            <person name="Lipzen A."/>
            <person name="Lundell T."/>
            <person name="Morin E."/>
            <person name="Murat C."/>
            <person name="Riley R."/>
            <person name="Ohm R."/>
            <person name="Sun H."/>
            <person name="Tunlid A."/>
            <person name="Henrissat B."/>
            <person name="Grigoriev I.V."/>
            <person name="Hibbett D.S."/>
            <person name="Martin F."/>
        </authorList>
    </citation>
    <scope>NUCLEOTIDE SEQUENCE [LARGE SCALE GENOMIC DNA]</scope>
    <source>
        <strain evidence="2">FD-334 SS-4</strain>
    </source>
</reference>
<sequence length="64" mass="7267">MTPLQTWPIQREYDPKGMPFRRLGPSGLRVPLFSLGGCKCVLLGMCGALMKLLGRVDSWWNCQR</sequence>
<gene>
    <name evidence="1" type="ORF">HYPSUDRAFT_33637</name>
</gene>
<evidence type="ECO:0000313" key="2">
    <source>
        <dbReference type="Proteomes" id="UP000054270"/>
    </source>
</evidence>
<protein>
    <submittedName>
        <fullName evidence="1">Uncharacterized protein</fullName>
    </submittedName>
</protein>
<name>A0A0D2LKN0_HYPSF</name>
<accession>A0A0D2LKN0</accession>
<keyword evidence="2" id="KW-1185">Reference proteome</keyword>
<dbReference type="OrthoDB" id="1720422at2759"/>
<dbReference type="STRING" id="945553.A0A0D2LKN0"/>
<organism evidence="1 2">
    <name type="scientific">Hypholoma sublateritium (strain FD-334 SS-4)</name>
    <dbReference type="NCBI Taxonomy" id="945553"/>
    <lineage>
        <taxon>Eukaryota</taxon>
        <taxon>Fungi</taxon>
        <taxon>Dikarya</taxon>
        <taxon>Basidiomycota</taxon>
        <taxon>Agaricomycotina</taxon>
        <taxon>Agaricomycetes</taxon>
        <taxon>Agaricomycetidae</taxon>
        <taxon>Agaricales</taxon>
        <taxon>Agaricineae</taxon>
        <taxon>Strophariaceae</taxon>
        <taxon>Hypholoma</taxon>
    </lineage>
</organism>
<dbReference type="Proteomes" id="UP000054270">
    <property type="component" value="Unassembled WGS sequence"/>
</dbReference>
<proteinExistence type="predicted"/>
<dbReference type="EMBL" id="KN817521">
    <property type="protein sequence ID" value="KJA28302.1"/>
    <property type="molecule type" value="Genomic_DNA"/>
</dbReference>